<reference evidence="2" key="2">
    <citation type="submission" date="2020-11" db="EMBL/GenBank/DDBJ databases">
        <authorList>
            <person name="McCartney M.A."/>
            <person name="Auch B."/>
            <person name="Kono T."/>
            <person name="Mallez S."/>
            <person name="Becker A."/>
            <person name="Gohl D.M."/>
            <person name="Silverstein K.A.T."/>
            <person name="Koren S."/>
            <person name="Bechman K.B."/>
            <person name="Herman A."/>
            <person name="Abrahante J.E."/>
            <person name="Garbe J."/>
        </authorList>
    </citation>
    <scope>NUCLEOTIDE SEQUENCE</scope>
    <source>
        <strain evidence="2">Duluth1</strain>
        <tissue evidence="2">Whole animal</tissue>
    </source>
</reference>
<dbReference type="Proteomes" id="UP000828390">
    <property type="component" value="Unassembled WGS sequence"/>
</dbReference>
<evidence type="ECO:0000313" key="3">
    <source>
        <dbReference type="Proteomes" id="UP000828390"/>
    </source>
</evidence>
<dbReference type="Gene3D" id="2.10.22.10">
    <property type="entry name" value="Antistasin, domain 1"/>
    <property type="match status" value="1"/>
</dbReference>
<gene>
    <name evidence="2" type="ORF">DPMN_038392</name>
</gene>
<proteinExistence type="predicted"/>
<protein>
    <recommendedName>
        <fullName evidence="4">Antistasin-like domain-containing protein</fullName>
    </recommendedName>
</protein>
<evidence type="ECO:0008006" key="4">
    <source>
        <dbReference type="Google" id="ProtNLM"/>
    </source>
</evidence>
<accession>A0A9D4RQN0</accession>
<name>A0A9D4RQN0_DREPO</name>
<comment type="caution">
    <text evidence="2">The sequence shown here is derived from an EMBL/GenBank/DDBJ whole genome shotgun (WGS) entry which is preliminary data.</text>
</comment>
<dbReference type="AlphaFoldDB" id="A0A9D4RQN0"/>
<sequence>MLTLTTYVASFVLCYYVSSVSAFCESVDLQSCPCGPIVDTHTFCFICPCHIRTSNPVTHPRSTTTSAPVTTPIAIASTTLNEFGCPAFPSDCPSSCSDLDANFCPICNCAAGSVTTTPKPTGCPQVQCLLDCGDPPKFVKDSQGCDLCQCDFGR</sequence>
<keyword evidence="3" id="KW-1185">Reference proteome</keyword>
<dbReference type="OrthoDB" id="6161600at2759"/>
<reference evidence="2" key="1">
    <citation type="journal article" date="2019" name="bioRxiv">
        <title>The Genome of the Zebra Mussel, Dreissena polymorpha: A Resource for Invasive Species Research.</title>
        <authorList>
            <person name="McCartney M.A."/>
            <person name="Auch B."/>
            <person name="Kono T."/>
            <person name="Mallez S."/>
            <person name="Zhang Y."/>
            <person name="Obille A."/>
            <person name="Becker A."/>
            <person name="Abrahante J.E."/>
            <person name="Garbe J."/>
            <person name="Badalamenti J.P."/>
            <person name="Herman A."/>
            <person name="Mangelson H."/>
            <person name="Liachko I."/>
            <person name="Sullivan S."/>
            <person name="Sone E.D."/>
            <person name="Koren S."/>
            <person name="Silverstein K.A.T."/>
            <person name="Beckman K.B."/>
            <person name="Gohl D.M."/>
        </authorList>
    </citation>
    <scope>NUCLEOTIDE SEQUENCE</scope>
    <source>
        <strain evidence="2">Duluth1</strain>
        <tissue evidence="2">Whole animal</tissue>
    </source>
</reference>
<evidence type="ECO:0000256" key="1">
    <source>
        <dbReference type="SAM" id="SignalP"/>
    </source>
</evidence>
<evidence type="ECO:0000313" key="2">
    <source>
        <dbReference type="EMBL" id="KAH3875130.1"/>
    </source>
</evidence>
<dbReference type="EMBL" id="JAIWYP010000002">
    <property type="protein sequence ID" value="KAH3875130.1"/>
    <property type="molecule type" value="Genomic_DNA"/>
</dbReference>
<feature type="chain" id="PRO_5039722087" description="Antistasin-like domain-containing protein" evidence="1">
    <location>
        <begin position="23"/>
        <end position="154"/>
    </location>
</feature>
<organism evidence="2 3">
    <name type="scientific">Dreissena polymorpha</name>
    <name type="common">Zebra mussel</name>
    <name type="synonym">Mytilus polymorpha</name>
    <dbReference type="NCBI Taxonomy" id="45954"/>
    <lineage>
        <taxon>Eukaryota</taxon>
        <taxon>Metazoa</taxon>
        <taxon>Spiralia</taxon>
        <taxon>Lophotrochozoa</taxon>
        <taxon>Mollusca</taxon>
        <taxon>Bivalvia</taxon>
        <taxon>Autobranchia</taxon>
        <taxon>Heteroconchia</taxon>
        <taxon>Euheterodonta</taxon>
        <taxon>Imparidentia</taxon>
        <taxon>Neoheterodontei</taxon>
        <taxon>Myida</taxon>
        <taxon>Dreissenoidea</taxon>
        <taxon>Dreissenidae</taxon>
        <taxon>Dreissena</taxon>
    </lineage>
</organism>
<feature type="signal peptide" evidence="1">
    <location>
        <begin position="1"/>
        <end position="22"/>
    </location>
</feature>
<keyword evidence="1" id="KW-0732">Signal</keyword>